<evidence type="ECO:0008006" key="4">
    <source>
        <dbReference type="Google" id="ProtNLM"/>
    </source>
</evidence>
<organism evidence="2 3">
    <name type="scientific">Blastocystis sp. subtype 1 (strain ATCC 50177 / NandII)</name>
    <dbReference type="NCBI Taxonomy" id="478820"/>
    <lineage>
        <taxon>Eukaryota</taxon>
        <taxon>Sar</taxon>
        <taxon>Stramenopiles</taxon>
        <taxon>Bigyra</taxon>
        <taxon>Opalozoa</taxon>
        <taxon>Opalinata</taxon>
        <taxon>Blastocystidae</taxon>
        <taxon>Blastocystis</taxon>
    </lineage>
</organism>
<sequence>MKVVIVVLTFVLCVIIQTLGSRLGFHFHPATTFVSEPPCNDCDEIMLHDSATPSLKPTRAPTAMPMYKASLPERNEEQAPASKAPSPDVEKKTTLCIATTVIRKRSTARMVAQRNAILSLNSLPDVKAVVFTTDSFWLRYCKKNGLECSDVYETNYAGTPYFKSLIHRMEEMHSCYFYGYVNGDIVFHSNITAVLKGVISLIREKKLKERVLVTGRRTNIFDYNMRFISSNVEENDRNIERAATKGVLFREDALDYFIFTKTTYYWNQIPNLVIGRPLYDNYLLHIISKNRFTDLVDATPSILAVHQTDEDGVFAGHKRRQDVDWNRHLIGKHYKMGNTNFSDFRLFPGNQLVACEKPIVQLR</sequence>
<protein>
    <recommendedName>
        <fullName evidence="4">Nucleotide-diphospho-sugar transferase domain-containing protein</fullName>
    </recommendedName>
</protein>
<name>A0A196SFA6_BLAHN</name>
<evidence type="ECO:0000313" key="2">
    <source>
        <dbReference type="EMBL" id="OAO15688.1"/>
    </source>
</evidence>
<feature type="signal peptide" evidence="1">
    <location>
        <begin position="1"/>
        <end position="20"/>
    </location>
</feature>
<dbReference type="OrthoDB" id="6046730at2759"/>
<keyword evidence="3" id="KW-1185">Reference proteome</keyword>
<dbReference type="AlphaFoldDB" id="A0A196SFA6"/>
<dbReference type="EMBL" id="LXWW01000123">
    <property type="protein sequence ID" value="OAO15688.1"/>
    <property type="molecule type" value="Genomic_DNA"/>
</dbReference>
<comment type="caution">
    <text evidence="2">The sequence shown here is derived from an EMBL/GenBank/DDBJ whole genome shotgun (WGS) entry which is preliminary data.</text>
</comment>
<proteinExistence type="predicted"/>
<evidence type="ECO:0000256" key="1">
    <source>
        <dbReference type="SAM" id="SignalP"/>
    </source>
</evidence>
<evidence type="ECO:0000313" key="3">
    <source>
        <dbReference type="Proteomes" id="UP000078348"/>
    </source>
</evidence>
<gene>
    <name evidence="2" type="ORF">AV274_2587</name>
</gene>
<accession>A0A196SFA6</accession>
<feature type="chain" id="PRO_5008274588" description="Nucleotide-diphospho-sugar transferase domain-containing protein" evidence="1">
    <location>
        <begin position="21"/>
        <end position="363"/>
    </location>
</feature>
<keyword evidence="1" id="KW-0732">Signal</keyword>
<dbReference type="Proteomes" id="UP000078348">
    <property type="component" value="Unassembled WGS sequence"/>
</dbReference>
<reference evidence="2 3" key="1">
    <citation type="submission" date="2016-05" db="EMBL/GenBank/DDBJ databases">
        <title>Nuclear genome of Blastocystis sp. subtype 1 NandII.</title>
        <authorList>
            <person name="Gentekaki E."/>
            <person name="Curtis B."/>
            <person name="Stairs C."/>
            <person name="Eme L."/>
            <person name="Herman E."/>
            <person name="Klimes V."/>
            <person name="Arias M.C."/>
            <person name="Elias M."/>
            <person name="Hilliou F."/>
            <person name="Klute M."/>
            <person name="Malik S.-B."/>
            <person name="Pightling A."/>
            <person name="Rachubinski R."/>
            <person name="Salas D."/>
            <person name="Schlacht A."/>
            <person name="Suga H."/>
            <person name="Archibald J."/>
            <person name="Ball S.G."/>
            <person name="Clark G."/>
            <person name="Dacks J."/>
            <person name="Van Der Giezen M."/>
            <person name="Tsaousis A."/>
            <person name="Roger A."/>
        </authorList>
    </citation>
    <scope>NUCLEOTIDE SEQUENCE [LARGE SCALE GENOMIC DNA]</scope>
    <source>
        <strain evidence="3">ATCC 50177 / NandII</strain>
    </source>
</reference>